<reference evidence="2" key="1">
    <citation type="submission" date="2021-10" db="EMBL/GenBank/DDBJ databases">
        <title>Melipona bicolor Genome sequencing and assembly.</title>
        <authorList>
            <person name="Araujo N.S."/>
            <person name="Arias M.C."/>
        </authorList>
    </citation>
    <scope>NUCLEOTIDE SEQUENCE</scope>
    <source>
        <strain evidence="2">USP_2M_L1-L4_2017</strain>
        <tissue evidence="2">Whole body</tissue>
    </source>
</reference>
<feature type="compositionally biased region" description="Polar residues" evidence="1">
    <location>
        <begin position="136"/>
        <end position="146"/>
    </location>
</feature>
<feature type="region of interest" description="Disordered" evidence="1">
    <location>
        <begin position="93"/>
        <end position="146"/>
    </location>
</feature>
<feature type="compositionally biased region" description="Basic and acidic residues" evidence="1">
    <location>
        <begin position="50"/>
        <end position="59"/>
    </location>
</feature>
<keyword evidence="3" id="KW-1185">Reference proteome</keyword>
<dbReference type="AlphaFoldDB" id="A0AA40FKT4"/>
<accession>A0AA40FKT4</accession>
<evidence type="ECO:0000313" key="2">
    <source>
        <dbReference type="EMBL" id="KAK1120964.1"/>
    </source>
</evidence>
<protein>
    <submittedName>
        <fullName evidence="2">Uncharacterized protein</fullName>
    </submittedName>
</protein>
<proteinExistence type="predicted"/>
<comment type="caution">
    <text evidence="2">The sequence shown here is derived from an EMBL/GenBank/DDBJ whole genome shotgun (WGS) entry which is preliminary data.</text>
</comment>
<dbReference type="EMBL" id="JAHYIQ010000028">
    <property type="protein sequence ID" value="KAK1120964.1"/>
    <property type="molecule type" value="Genomic_DNA"/>
</dbReference>
<evidence type="ECO:0000256" key="1">
    <source>
        <dbReference type="SAM" id="MobiDB-lite"/>
    </source>
</evidence>
<feature type="region of interest" description="Disordered" evidence="1">
    <location>
        <begin position="50"/>
        <end position="72"/>
    </location>
</feature>
<organism evidence="2 3">
    <name type="scientific">Melipona bicolor</name>
    <dbReference type="NCBI Taxonomy" id="60889"/>
    <lineage>
        <taxon>Eukaryota</taxon>
        <taxon>Metazoa</taxon>
        <taxon>Ecdysozoa</taxon>
        <taxon>Arthropoda</taxon>
        <taxon>Hexapoda</taxon>
        <taxon>Insecta</taxon>
        <taxon>Pterygota</taxon>
        <taxon>Neoptera</taxon>
        <taxon>Endopterygota</taxon>
        <taxon>Hymenoptera</taxon>
        <taxon>Apocrita</taxon>
        <taxon>Aculeata</taxon>
        <taxon>Apoidea</taxon>
        <taxon>Anthophila</taxon>
        <taxon>Apidae</taxon>
        <taxon>Melipona</taxon>
    </lineage>
</organism>
<gene>
    <name evidence="2" type="ORF">K0M31_010748</name>
</gene>
<name>A0AA40FKT4_9HYME</name>
<evidence type="ECO:0000313" key="3">
    <source>
        <dbReference type="Proteomes" id="UP001177670"/>
    </source>
</evidence>
<dbReference type="Proteomes" id="UP001177670">
    <property type="component" value="Unassembled WGS sequence"/>
</dbReference>
<sequence>MTRCYRAACHSAWCCVCHRHLRAPQIVVPETPPASQECIMTPSVILGERKGHESQREKGPTVFEDPPPGGSRLLSTRAFGSARWRHGWIFGPSSGAKTTEGVPRPVSREGNLRYSPLGGSTSAKVSGHVDSVGIGSCSSVDGTRGL</sequence>